<comment type="caution">
    <text evidence="1">The sequence shown here is derived from an EMBL/GenBank/DDBJ whole genome shotgun (WGS) entry which is preliminary data.</text>
</comment>
<dbReference type="AlphaFoldDB" id="A0A843YXT2"/>
<dbReference type="RefSeq" id="WP_153236095.1">
    <property type="nucleotide sequence ID" value="NZ_WINI01000009.1"/>
</dbReference>
<name>A0A843YXT2_9BURK</name>
<dbReference type="Proteomes" id="UP000451565">
    <property type="component" value="Unassembled WGS sequence"/>
</dbReference>
<gene>
    <name evidence="1" type="ORF">GEV47_17500</name>
</gene>
<keyword evidence="2" id="KW-1185">Reference proteome</keyword>
<evidence type="ECO:0000313" key="1">
    <source>
        <dbReference type="EMBL" id="MQR02474.1"/>
    </source>
</evidence>
<accession>A0A843YXT2</accession>
<protein>
    <submittedName>
        <fullName evidence="1">Uncharacterized protein</fullName>
    </submittedName>
</protein>
<organism evidence="1 2">
    <name type="scientific">Glaciimonas soli</name>
    <dbReference type="NCBI Taxonomy" id="2590999"/>
    <lineage>
        <taxon>Bacteria</taxon>
        <taxon>Pseudomonadati</taxon>
        <taxon>Pseudomonadota</taxon>
        <taxon>Betaproteobacteria</taxon>
        <taxon>Burkholderiales</taxon>
        <taxon>Oxalobacteraceae</taxon>
        <taxon>Glaciimonas</taxon>
    </lineage>
</organism>
<dbReference type="EMBL" id="WINI01000009">
    <property type="protein sequence ID" value="MQR02474.1"/>
    <property type="molecule type" value="Genomic_DNA"/>
</dbReference>
<reference evidence="1 2" key="1">
    <citation type="submission" date="2019-10" db="EMBL/GenBank/DDBJ databases">
        <title>Glaciimonas soli sp. nov., a psychrophilic bacterium isolated from the forest soil of a high elevation mountain in Taiwan.</title>
        <authorList>
            <person name="Wang L.-T."/>
            <person name="Shieh W.Y."/>
        </authorList>
    </citation>
    <scope>NUCLEOTIDE SEQUENCE [LARGE SCALE GENOMIC DNA]</scope>
    <source>
        <strain evidence="1 2">GS1</strain>
    </source>
</reference>
<evidence type="ECO:0000313" key="2">
    <source>
        <dbReference type="Proteomes" id="UP000451565"/>
    </source>
</evidence>
<proteinExistence type="predicted"/>
<sequence>MPPLKTKKPIVLAARMKNRLNKHPASFSTLVIVLIISIENPIAESAANEGEMKKLPEGSF</sequence>